<accession>A0ACC6RA38</accession>
<evidence type="ECO:0000313" key="1">
    <source>
        <dbReference type="EMBL" id="MEL0606653.1"/>
    </source>
</evidence>
<proteinExistence type="predicted"/>
<gene>
    <name evidence="1" type="ORF">V6250_21320</name>
</gene>
<feature type="non-terminal residue" evidence="1">
    <location>
        <position position="69"/>
    </location>
</feature>
<comment type="caution">
    <text evidence="1">The sequence shown here is derived from an EMBL/GenBank/DDBJ whole genome shotgun (WGS) entry which is preliminary data.</text>
</comment>
<evidence type="ECO:0000313" key="2">
    <source>
        <dbReference type="Proteomes" id="UP001374952"/>
    </source>
</evidence>
<keyword evidence="2" id="KW-1185">Reference proteome</keyword>
<name>A0ACC6RA38_9GAMM</name>
<protein>
    <submittedName>
        <fullName evidence="1">Uncharacterized protein</fullName>
    </submittedName>
</protein>
<dbReference type="Proteomes" id="UP001374952">
    <property type="component" value="Unassembled WGS sequence"/>
</dbReference>
<dbReference type="EMBL" id="JBAKAX010000363">
    <property type="protein sequence ID" value="MEL0606653.1"/>
    <property type="molecule type" value="Genomic_DNA"/>
</dbReference>
<sequence length="69" mass="8173">TRIERILKRKNELQSLYTLIDDRNDSKAIKVIDPALNKKNNIYSHIQLRLKGDAMLRLNRSEEAKDFFT</sequence>
<organism evidence="1 2">
    <name type="scientific">Pseudoalteromonas undina</name>
    <dbReference type="NCBI Taxonomy" id="43660"/>
    <lineage>
        <taxon>Bacteria</taxon>
        <taxon>Pseudomonadati</taxon>
        <taxon>Pseudomonadota</taxon>
        <taxon>Gammaproteobacteria</taxon>
        <taxon>Alteromonadales</taxon>
        <taxon>Pseudoalteromonadaceae</taxon>
        <taxon>Pseudoalteromonas</taxon>
    </lineage>
</organism>
<reference evidence="1" key="1">
    <citation type="submission" date="2024-02" db="EMBL/GenBank/DDBJ databases">
        <title>Bacteria isolated from the canopy kelp, Nereocystis luetkeana.</title>
        <authorList>
            <person name="Pfister C.A."/>
            <person name="Younker I.T."/>
            <person name="Light S.H."/>
        </authorList>
    </citation>
    <scope>NUCLEOTIDE SEQUENCE</scope>
    <source>
        <strain evidence="1">TN.2.01</strain>
    </source>
</reference>
<feature type="non-terminal residue" evidence="1">
    <location>
        <position position="1"/>
    </location>
</feature>